<reference evidence="9 10" key="1">
    <citation type="submission" date="2020-04" db="EMBL/GenBank/DDBJ databases">
        <title>Description of novel Gluconacetobacter.</title>
        <authorList>
            <person name="Sombolestani A."/>
        </authorList>
    </citation>
    <scope>NUCLEOTIDE SEQUENCE [LARGE SCALE GENOMIC DNA]</scope>
    <source>
        <strain evidence="9 10">LMG 27800</strain>
    </source>
</reference>
<comment type="similarity">
    <text evidence="3">Belongs to the Nudix hydrolase family. NudK subfamily.</text>
</comment>
<gene>
    <name evidence="9" type="ORF">HLH27_09545</name>
</gene>
<comment type="caution">
    <text evidence="9">The sequence shown here is derived from an EMBL/GenBank/DDBJ whole genome shotgun (WGS) entry which is preliminary data.</text>
</comment>
<organism evidence="9 10">
    <name type="scientific">Gluconacetobacter takamatsuzukensis</name>
    <dbReference type="NCBI Taxonomy" id="1286190"/>
    <lineage>
        <taxon>Bacteria</taxon>
        <taxon>Pseudomonadati</taxon>
        <taxon>Pseudomonadota</taxon>
        <taxon>Alphaproteobacteria</taxon>
        <taxon>Acetobacterales</taxon>
        <taxon>Acetobacteraceae</taxon>
        <taxon>Gluconacetobacter</taxon>
    </lineage>
</organism>
<dbReference type="AlphaFoldDB" id="A0A7W4KE31"/>
<protein>
    <recommendedName>
        <fullName evidence="4">GDP-mannose pyrophosphatase</fullName>
    </recommendedName>
    <alternativeName>
        <fullName evidence="6">GDP-mannose hydrolase</fullName>
    </alternativeName>
    <alternativeName>
        <fullName evidence="7">GDPMK</fullName>
    </alternativeName>
</protein>
<dbReference type="Pfam" id="PF00293">
    <property type="entry name" value="NUDIX"/>
    <property type="match status" value="1"/>
</dbReference>
<dbReference type="PROSITE" id="PS51462">
    <property type="entry name" value="NUDIX"/>
    <property type="match status" value="1"/>
</dbReference>
<feature type="domain" description="Nudix hydrolase" evidence="8">
    <location>
        <begin position="79"/>
        <end position="227"/>
    </location>
</feature>
<dbReference type="EMBL" id="JABEQK010000006">
    <property type="protein sequence ID" value="MBB2205257.1"/>
    <property type="molecule type" value="Genomic_DNA"/>
</dbReference>
<evidence type="ECO:0000259" key="8">
    <source>
        <dbReference type="PROSITE" id="PS51462"/>
    </source>
</evidence>
<keyword evidence="5" id="KW-0378">Hydrolase</keyword>
<dbReference type="InterPro" id="IPR015797">
    <property type="entry name" value="NUDIX_hydrolase-like_dom_sf"/>
</dbReference>
<evidence type="ECO:0000256" key="4">
    <source>
        <dbReference type="ARBA" id="ARBA00016377"/>
    </source>
</evidence>
<dbReference type="GO" id="GO:0019693">
    <property type="term" value="P:ribose phosphate metabolic process"/>
    <property type="evidence" value="ECO:0007669"/>
    <property type="project" value="TreeGrafter"/>
</dbReference>
<evidence type="ECO:0000256" key="6">
    <source>
        <dbReference type="ARBA" id="ARBA00032162"/>
    </source>
</evidence>
<comment type="catalytic activity">
    <reaction evidence="1">
        <text>GDP-alpha-D-mannose + H2O = alpha-D-mannose 1-phosphate + GMP + 2 H(+)</text>
        <dbReference type="Rhea" id="RHEA:27978"/>
        <dbReference type="ChEBI" id="CHEBI:15377"/>
        <dbReference type="ChEBI" id="CHEBI:15378"/>
        <dbReference type="ChEBI" id="CHEBI:57527"/>
        <dbReference type="ChEBI" id="CHEBI:58115"/>
        <dbReference type="ChEBI" id="CHEBI:58409"/>
    </reaction>
</comment>
<name>A0A7W4KE31_9PROT</name>
<dbReference type="GO" id="GO:0080042">
    <property type="term" value="F:ADP-glucose pyrophosphohydrolase activity"/>
    <property type="evidence" value="ECO:0007669"/>
    <property type="project" value="TreeGrafter"/>
</dbReference>
<dbReference type="Gene3D" id="3.90.79.10">
    <property type="entry name" value="Nucleoside Triphosphate Pyrophosphohydrolase"/>
    <property type="match status" value="1"/>
</dbReference>
<evidence type="ECO:0000256" key="3">
    <source>
        <dbReference type="ARBA" id="ARBA00007275"/>
    </source>
</evidence>
<evidence type="ECO:0000256" key="2">
    <source>
        <dbReference type="ARBA" id="ARBA00001946"/>
    </source>
</evidence>
<dbReference type="CDD" id="cd03424">
    <property type="entry name" value="NUDIX_ADPRase_Nudt5_UGPPase_Nudt14"/>
    <property type="match status" value="1"/>
</dbReference>
<dbReference type="SUPFAM" id="SSF55811">
    <property type="entry name" value="Nudix"/>
    <property type="match status" value="1"/>
</dbReference>
<evidence type="ECO:0000313" key="10">
    <source>
        <dbReference type="Proteomes" id="UP000540556"/>
    </source>
</evidence>
<dbReference type="GO" id="GO:0006753">
    <property type="term" value="P:nucleoside phosphate metabolic process"/>
    <property type="evidence" value="ECO:0007669"/>
    <property type="project" value="TreeGrafter"/>
</dbReference>
<accession>A0A7W4KE31</accession>
<dbReference type="Proteomes" id="UP000540556">
    <property type="component" value="Unassembled WGS sequence"/>
</dbReference>
<sequence>MVPVDQVPIVFSAGVPVERRAEVRAAPHFRRWLEQAAGRFDLRRVAVRDVVFFGARVGFILIEADAWHEGRQVPGAALLRGDSVSVLVVLHCPGHAARTILTREPRLPVACPDLLALPAGMLDGGQLVSTALRELAEEVGADLTVSAAQLVELTTVWLSPGGCDEAITLYAVDLDIDPGAMAALEGRRTGNRDEHESIHVHVIALDDIPCIGRTDAKTLLSYHLYRASLSGPAARPEAVQS</sequence>
<comment type="cofactor">
    <cofactor evidence="2">
        <name>Mg(2+)</name>
        <dbReference type="ChEBI" id="CHEBI:18420"/>
    </cofactor>
</comment>
<dbReference type="InterPro" id="IPR000086">
    <property type="entry name" value="NUDIX_hydrolase_dom"/>
</dbReference>
<proteinExistence type="inferred from homology"/>
<dbReference type="RefSeq" id="WP_182949788.1">
    <property type="nucleotide sequence ID" value="NZ_JABEQK010000006.1"/>
</dbReference>
<evidence type="ECO:0000256" key="5">
    <source>
        <dbReference type="ARBA" id="ARBA00022801"/>
    </source>
</evidence>
<dbReference type="PANTHER" id="PTHR11839:SF18">
    <property type="entry name" value="NUDIX HYDROLASE DOMAIN-CONTAINING PROTEIN"/>
    <property type="match status" value="1"/>
</dbReference>
<dbReference type="GO" id="GO:0080041">
    <property type="term" value="F:ADP-ribose pyrophosphohydrolase activity"/>
    <property type="evidence" value="ECO:0007669"/>
    <property type="project" value="TreeGrafter"/>
</dbReference>
<keyword evidence="10" id="KW-1185">Reference proteome</keyword>
<evidence type="ECO:0000256" key="1">
    <source>
        <dbReference type="ARBA" id="ARBA00000847"/>
    </source>
</evidence>
<evidence type="ECO:0000256" key="7">
    <source>
        <dbReference type="ARBA" id="ARBA00032272"/>
    </source>
</evidence>
<evidence type="ECO:0000313" key="9">
    <source>
        <dbReference type="EMBL" id="MBB2205257.1"/>
    </source>
</evidence>
<dbReference type="PANTHER" id="PTHR11839">
    <property type="entry name" value="UDP/ADP-SUGAR PYROPHOSPHATASE"/>
    <property type="match status" value="1"/>
</dbReference>